<dbReference type="GO" id="GO:0006308">
    <property type="term" value="P:DNA catabolic process"/>
    <property type="evidence" value="ECO:0007669"/>
    <property type="project" value="TreeGrafter"/>
</dbReference>
<protein>
    <submittedName>
        <fullName evidence="4">Interferon-stimulated gene 20 kDa protein</fullName>
    </submittedName>
</protein>
<dbReference type="Gene3D" id="3.30.420.10">
    <property type="entry name" value="Ribonuclease H-like superfamily/Ribonuclease H"/>
    <property type="match status" value="1"/>
</dbReference>
<reference evidence="4" key="1">
    <citation type="journal article" date="2021" name="Evol. Appl.">
        <title>The genome of the Pyrenean desman and the effects of bottlenecks and inbreeding on the genomic landscape of an endangered species.</title>
        <authorList>
            <person name="Escoda L."/>
            <person name="Castresana J."/>
        </authorList>
    </citation>
    <scope>NUCLEOTIDE SEQUENCE</scope>
    <source>
        <strain evidence="4">IBE-C5619</strain>
    </source>
</reference>
<evidence type="ECO:0000256" key="1">
    <source>
        <dbReference type="ARBA" id="ARBA00022722"/>
    </source>
</evidence>
<dbReference type="EMBL" id="JAGFMF010011680">
    <property type="protein sequence ID" value="KAG8516315.1"/>
    <property type="molecule type" value="Genomic_DNA"/>
</dbReference>
<evidence type="ECO:0000256" key="2">
    <source>
        <dbReference type="ARBA" id="ARBA00022801"/>
    </source>
</evidence>
<dbReference type="AlphaFoldDB" id="A0A8J6ADC5"/>
<keyword evidence="5" id="KW-1185">Reference proteome</keyword>
<dbReference type="SUPFAM" id="SSF53098">
    <property type="entry name" value="Ribonuclease H-like"/>
    <property type="match status" value="1"/>
</dbReference>
<dbReference type="PANTHER" id="PTHR12801">
    <property type="entry name" value="RNA EXONUCLEASE REXO1 / RECO3 FAMILY MEMBER-RELATED"/>
    <property type="match status" value="1"/>
</dbReference>
<dbReference type="GO" id="GO:0003676">
    <property type="term" value="F:nucleic acid binding"/>
    <property type="evidence" value="ECO:0007669"/>
    <property type="project" value="InterPro"/>
</dbReference>
<dbReference type="GO" id="GO:0006401">
    <property type="term" value="P:RNA catabolic process"/>
    <property type="evidence" value="ECO:0007669"/>
    <property type="project" value="TreeGrafter"/>
</dbReference>
<keyword evidence="2" id="KW-0378">Hydrolase</keyword>
<feature type="region of interest" description="Disordered" evidence="3">
    <location>
        <begin position="1"/>
        <end position="46"/>
    </location>
</feature>
<gene>
    <name evidence="4" type="ORF">J0S82_016049</name>
</gene>
<dbReference type="InterPro" id="IPR036397">
    <property type="entry name" value="RNaseH_sf"/>
</dbReference>
<sequence length="136" mass="14760">MPDRWSAPRPGSAVRGWSEAGLPCPGLGEERSEAQGQVTAGSQRTASPQVLQLLKGKLVVGHDLKHDFDALKEDMAGYSVYDTAADRLLWREARLEGCKRVSLRVLSERLLGRQIQVRLGTGPGGAREQRPGEAGE</sequence>
<evidence type="ECO:0000256" key="3">
    <source>
        <dbReference type="SAM" id="MobiDB-lite"/>
    </source>
</evidence>
<accession>A0A8J6ADC5</accession>
<dbReference type="InterPro" id="IPR047021">
    <property type="entry name" value="REXO1/3/4-like"/>
</dbReference>
<name>A0A8J6ADC5_GALPY</name>
<dbReference type="PANTHER" id="PTHR12801:SF59">
    <property type="entry name" value="INTERFERON-STIMULATED GENE 20 KDA PROTEIN"/>
    <property type="match status" value="1"/>
</dbReference>
<dbReference type="GO" id="GO:0004527">
    <property type="term" value="F:exonuclease activity"/>
    <property type="evidence" value="ECO:0007669"/>
    <property type="project" value="InterPro"/>
</dbReference>
<keyword evidence="1" id="KW-0540">Nuclease</keyword>
<dbReference type="GO" id="GO:0051607">
    <property type="term" value="P:defense response to virus"/>
    <property type="evidence" value="ECO:0007669"/>
    <property type="project" value="TreeGrafter"/>
</dbReference>
<dbReference type="OrthoDB" id="9663151at2759"/>
<proteinExistence type="predicted"/>
<evidence type="ECO:0000313" key="5">
    <source>
        <dbReference type="Proteomes" id="UP000700334"/>
    </source>
</evidence>
<comment type="caution">
    <text evidence="4">The sequence shown here is derived from an EMBL/GenBank/DDBJ whole genome shotgun (WGS) entry which is preliminary data.</text>
</comment>
<dbReference type="Proteomes" id="UP000700334">
    <property type="component" value="Unassembled WGS sequence"/>
</dbReference>
<evidence type="ECO:0000313" key="4">
    <source>
        <dbReference type="EMBL" id="KAG8516315.1"/>
    </source>
</evidence>
<dbReference type="InterPro" id="IPR012337">
    <property type="entry name" value="RNaseH-like_sf"/>
</dbReference>
<organism evidence="4 5">
    <name type="scientific">Galemys pyrenaicus</name>
    <name type="common">Iberian desman</name>
    <name type="synonym">Pyrenean desman</name>
    <dbReference type="NCBI Taxonomy" id="202257"/>
    <lineage>
        <taxon>Eukaryota</taxon>
        <taxon>Metazoa</taxon>
        <taxon>Chordata</taxon>
        <taxon>Craniata</taxon>
        <taxon>Vertebrata</taxon>
        <taxon>Euteleostomi</taxon>
        <taxon>Mammalia</taxon>
        <taxon>Eutheria</taxon>
        <taxon>Laurasiatheria</taxon>
        <taxon>Eulipotyphla</taxon>
        <taxon>Talpidae</taxon>
        <taxon>Galemys</taxon>
    </lineage>
</organism>
<dbReference type="GO" id="GO:0045071">
    <property type="term" value="P:negative regulation of viral genome replication"/>
    <property type="evidence" value="ECO:0007669"/>
    <property type="project" value="TreeGrafter"/>
</dbReference>
<dbReference type="GO" id="GO:0005634">
    <property type="term" value="C:nucleus"/>
    <property type="evidence" value="ECO:0007669"/>
    <property type="project" value="TreeGrafter"/>
</dbReference>
<feature type="compositionally biased region" description="Polar residues" evidence="3">
    <location>
        <begin position="34"/>
        <end position="46"/>
    </location>
</feature>